<dbReference type="GO" id="GO:0008176">
    <property type="term" value="F:tRNA (guanine(46)-N7)-methyltransferase activity"/>
    <property type="evidence" value="ECO:0007669"/>
    <property type="project" value="UniProtKB-EC"/>
</dbReference>
<dbReference type="Gene3D" id="3.40.50.150">
    <property type="entry name" value="Vaccinia Virus protein VP39"/>
    <property type="match status" value="1"/>
</dbReference>
<accession>A0AA48KQS5</accession>
<sequence length="232" mass="26457">MQGNSRSISTNQTDIHDKLSEIVLRHQNSVNQKPIQAHTQEAYERVSAWLKQFPEKDIILDSCCGIGESTWRLAKQYPDALVVGVDKSAVRVEKHGKQEEYQEFMQGEANTGNEVSNYCVVRADVIDFWRLVKAANWSVARHYLLYPNPYPKSAQVQKRWHATASLQDILAIGGTLTVRSNWQIYVQEFAKALELCGRNAAINQVEQGAPFTPFERKYWNSGQQSWQLVSSL</sequence>
<reference evidence="8" key="1">
    <citation type="submission" date="2023-01" db="EMBL/GenBank/DDBJ databases">
        <title>Complete genome sequence of Planctobacterium marinum strain Dej080120_11.</title>
        <authorList>
            <person name="Ueki S."/>
            <person name="Maruyama F."/>
        </authorList>
    </citation>
    <scope>NUCLEOTIDE SEQUENCE</scope>
    <source>
        <strain evidence="8">Dej080120_11</strain>
    </source>
</reference>
<evidence type="ECO:0000313" key="9">
    <source>
        <dbReference type="Proteomes" id="UP001333710"/>
    </source>
</evidence>
<dbReference type="PROSITE" id="PS51625">
    <property type="entry name" value="SAM_MT_TRMB"/>
    <property type="match status" value="1"/>
</dbReference>
<dbReference type="InterPro" id="IPR003358">
    <property type="entry name" value="tRNA_(Gua-N-7)_MeTrfase_Trmb"/>
</dbReference>
<dbReference type="AlphaFoldDB" id="A0AA48KQS5"/>
<organism evidence="8 9">
    <name type="scientific">Planctobacterium marinum</name>
    <dbReference type="NCBI Taxonomy" id="1631968"/>
    <lineage>
        <taxon>Bacteria</taxon>
        <taxon>Pseudomonadati</taxon>
        <taxon>Pseudomonadota</taxon>
        <taxon>Gammaproteobacteria</taxon>
        <taxon>Alteromonadales</taxon>
        <taxon>Alteromonadaceae</taxon>
        <taxon>Planctobacterium</taxon>
    </lineage>
</organism>
<name>A0AA48KQS5_9ALTE</name>
<evidence type="ECO:0000256" key="4">
    <source>
        <dbReference type="ARBA" id="ARBA00022603"/>
    </source>
</evidence>
<evidence type="ECO:0000256" key="7">
    <source>
        <dbReference type="ARBA" id="ARBA00022694"/>
    </source>
</evidence>
<proteinExistence type="predicted"/>
<keyword evidence="6" id="KW-0949">S-adenosyl-L-methionine</keyword>
<keyword evidence="4" id="KW-0489">Methyltransferase</keyword>
<dbReference type="InterPro" id="IPR029063">
    <property type="entry name" value="SAM-dependent_MTases_sf"/>
</dbReference>
<keyword evidence="7" id="KW-0819">tRNA processing</keyword>
<comment type="function">
    <text evidence="2">Catalyzes the formation of N(7)-methylguanine at position 46 (m7G46) in tRNA.</text>
</comment>
<evidence type="ECO:0000256" key="2">
    <source>
        <dbReference type="ARBA" id="ARBA00003015"/>
    </source>
</evidence>
<evidence type="ECO:0000256" key="6">
    <source>
        <dbReference type="ARBA" id="ARBA00022691"/>
    </source>
</evidence>
<dbReference type="Proteomes" id="UP001333710">
    <property type="component" value="Chromosome"/>
</dbReference>
<dbReference type="GO" id="GO:0043527">
    <property type="term" value="C:tRNA methyltransferase complex"/>
    <property type="evidence" value="ECO:0007669"/>
    <property type="project" value="TreeGrafter"/>
</dbReference>
<dbReference type="EMBL" id="AP027272">
    <property type="protein sequence ID" value="BDX04714.1"/>
    <property type="molecule type" value="Genomic_DNA"/>
</dbReference>
<dbReference type="Pfam" id="PF02390">
    <property type="entry name" value="Methyltransf_4"/>
    <property type="match status" value="1"/>
</dbReference>
<evidence type="ECO:0000256" key="3">
    <source>
        <dbReference type="ARBA" id="ARBA00011977"/>
    </source>
</evidence>
<evidence type="ECO:0000256" key="1">
    <source>
        <dbReference type="ARBA" id="ARBA00000142"/>
    </source>
</evidence>
<protein>
    <recommendedName>
        <fullName evidence="3">tRNA (guanine(46)-N(7))-methyltransferase</fullName>
        <ecNumber evidence="3">2.1.1.33</ecNumber>
    </recommendedName>
</protein>
<keyword evidence="9" id="KW-1185">Reference proteome</keyword>
<dbReference type="KEGG" id="pmaw:MACH26_02350"/>
<evidence type="ECO:0000313" key="8">
    <source>
        <dbReference type="EMBL" id="BDX04714.1"/>
    </source>
</evidence>
<dbReference type="PANTHER" id="PTHR23417">
    <property type="entry name" value="3-DEOXY-D-MANNO-OCTULOSONIC-ACID TRANSFERASE/TRNA GUANINE-N 7 - -METHYLTRANSFERASE"/>
    <property type="match status" value="1"/>
</dbReference>
<dbReference type="PANTHER" id="PTHR23417:SF14">
    <property type="entry name" value="PENTACOTRIPEPTIDE-REPEAT REGION OF PRORP DOMAIN-CONTAINING PROTEIN"/>
    <property type="match status" value="1"/>
</dbReference>
<dbReference type="SUPFAM" id="SSF53335">
    <property type="entry name" value="S-adenosyl-L-methionine-dependent methyltransferases"/>
    <property type="match status" value="1"/>
</dbReference>
<keyword evidence="5" id="KW-0808">Transferase</keyword>
<gene>
    <name evidence="8" type="ORF">MACH26_02350</name>
</gene>
<evidence type="ECO:0000256" key="5">
    <source>
        <dbReference type="ARBA" id="ARBA00022679"/>
    </source>
</evidence>
<comment type="catalytic activity">
    <reaction evidence="1">
        <text>guanosine(46) in tRNA + S-adenosyl-L-methionine = N(7)-methylguanosine(46) in tRNA + S-adenosyl-L-homocysteine</text>
        <dbReference type="Rhea" id="RHEA:42708"/>
        <dbReference type="Rhea" id="RHEA-COMP:10188"/>
        <dbReference type="Rhea" id="RHEA-COMP:10189"/>
        <dbReference type="ChEBI" id="CHEBI:57856"/>
        <dbReference type="ChEBI" id="CHEBI:59789"/>
        <dbReference type="ChEBI" id="CHEBI:74269"/>
        <dbReference type="ChEBI" id="CHEBI:74480"/>
        <dbReference type="EC" id="2.1.1.33"/>
    </reaction>
</comment>
<dbReference type="EC" id="2.1.1.33" evidence="3"/>
<dbReference type="RefSeq" id="WP_338290534.1">
    <property type="nucleotide sequence ID" value="NZ_AP027272.1"/>
</dbReference>